<evidence type="ECO:0000313" key="2">
    <source>
        <dbReference type="Proteomes" id="UP000236199"/>
    </source>
</evidence>
<dbReference type="Proteomes" id="UP000236199">
    <property type="component" value="Unassembled WGS sequence"/>
</dbReference>
<organism evidence="1 2">
    <name type="scientific">Petrotoga miotherma DSM 10691</name>
    <dbReference type="NCBI Taxonomy" id="1434326"/>
    <lineage>
        <taxon>Bacteria</taxon>
        <taxon>Thermotogati</taxon>
        <taxon>Thermotogota</taxon>
        <taxon>Thermotogae</taxon>
        <taxon>Petrotogales</taxon>
        <taxon>Petrotogaceae</taxon>
        <taxon>Petrotoga</taxon>
    </lineage>
</organism>
<gene>
    <name evidence="1" type="ORF">X928_04885</name>
</gene>
<evidence type="ECO:0000313" key="1">
    <source>
        <dbReference type="EMBL" id="PNS00601.1"/>
    </source>
</evidence>
<dbReference type="RefSeq" id="WP_103078712.1">
    <property type="nucleotide sequence ID" value="NZ_AZRM01000023.1"/>
</dbReference>
<dbReference type="EMBL" id="AZRM01000023">
    <property type="protein sequence ID" value="PNS00601.1"/>
    <property type="molecule type" value="Genomic_DNA"/>
</dbReference>
<protein>
    <submittedName>
        <fullName evidence="1">Uncharacterized protein</fullName>
    </submittedName>
</protein>
<name>A0A2K1PCQ3_9BACT</name>
<proteinExistence type="predicted"/>
<reference evidence="1 2" key="1">
    <citation type="submission" date="2013-12" db="EMBL/GenBank/DDBJ databases">
        <title>Comparative genomics of Petrotoga isolates.</title>
        <authorList>
            <person name="Nesbo C.L."/>
            <person name="Charchuk R."/>
            <person name="Chow K."/>
        </authorList>
    </citation>
    <scope>NUCLEOTIDE SEQUENCE [LARGE SCALE GENOMIC DNA]</scope>
    <source>
        <strain evidence="1 2">DSM 10691</strain>
    </source>
</reference>
<keyword evidence="2" id="KW-1185">Reference proteome</keyword>
<sequence length="69" mass="8049">MRSKKVEKVEEWIKKASNLKIGKSFFLKRMDVIQQSVEITSIRLAIAGEWILSNFETEALIPYQIYNTS</sequence>
<comment type="caution">
    <text evidence="1">The sequence shown here is derived from an EMBL/GenBank/DDBJ whole genome shotgun (WGS) entry which is preliminary data.</text>
</comment>
<accession>A0A2K1PCQ3</accession>
<dbReference type="AlphaFoldDB" id="A0A2K1PCQ3"/>